<accession>X1D2Y4</accession>
<protein>
    <recommendedName>
        <fullName evidence="2">HD domain-containing protein</fullName>
    </recommendedName>
</protein>
<sequence>LLHDAVEDQGGLGTLNEIRMRYGPRVAEIVLSVSDAYEDPKPPWRERKEDYIASIRTADLSALRVSLADKVYNARATLMDIEQEGESGWSRFNGGKDGTLWYYHQLIGSYRERGSSKLLQELIRVIGELDEISEGYNGNDNHNNDG</sequence>
<feature type="non-terminal residue" evidence="1">
    <location>
        <position position="1"/>
    </location>
</feature>
<dbReference type="PANTHER" id="PTHR46246">
    <property type="entry name" value="GUANOSINE-3',5'-BIS(DIPHOSPHATE) 3'-PYROPHOSPHOHYDROLASE MESH1"/>
    <property type="match status" value="1"/>
</dbReference>
<proteinExistence type="predicted"/>
<dbReference type="SUPFAM" id="SSF109604">
    <property type="entry name" value="HD-domain/PDEase-like"/>
    <property type="match status" value="1"/>
</dbReference>
<gene>
    <name evidence="1" type="ORF">S01H4_41887</name>
</gene>
<dbReference type="Pfam" id="PF13328">
    <property type="entry name" value="HD_4"/>
    <property type="match status" value="1"/>
</dbReference>
<evidence type="ECO:0008006" key="2">
    <source>
        <dbReference type="Google" id="ProtNLM"/>
    </source>
</evidence>
<dbReference type="InterPro" id="IPR052194">
    <property type="entry name" value="MESH1"/>
</dbReference>
<evidence type="ECO:0000313" key="1">
    <source>
        <dbReference type="EMBL" id="GAH02610.1"/>
    </source>
</evidence>
<comment type="caution">
    <text evidence="1">The sequence shown here is derived from an EMBL/GenBank/DDBJ whole genome shotgun (WGS) entry which is preliminary data.</text>
</comment>
<dbReference type="GO" id="GO:0008893">
    <property type="term" value="F:guanosine-3',5'-bis(diphosphate) 3'-diphosphatase activity"/>
    <property type="evidence" value="ECO:0007669"/>
    <property type="project" value="TreeGrafter"/>
</dbReference>
<dbReference type="Gene3D" id="1.10.3210.10">
    <property type="entry name" value="Hypothetical protein af1432"/>
    <property type="match status" value="1"/>
</dbReference>
<dbReference type="EMBL" id="BART01022941">
    <property type="protein sequence ID" value="GAH02610.1"/>
    <property type="molecule type" value="Genomic_DNA"/>
</dbReference>
<dbReference type="PANTHER" id="PTHR46246:SF1">
    <property type="entry name" value="GUANOSINE-3',5'-BIS(DIPHOSPHATE) 3'-PYROPHOSPHOHYDROLASE MESH1"/>
    <property type="match status" value="1"/>
</dbReference>
<reference evidence="1" key="1">
    <citation type="journal article" date="2014" name="Front. Microbiol.">
        <title>High frequency of phylogenetically diverse reductive dehalogenase-homologous genes in deep subseafloor sedimentary metagenomes.</title>
        <authorList>
            <person name="Kawai M."/>
            <person name="Futagami T."/>
            <person name="Toyoda A."/>
            <person name="Takaki Y."/>
            <person name="Nishi S."/>
            <person name="Hori S."/>
            <person name="Arai W."/>
            <person name="Tsubouchi T."/>
            <person name="Morono Y."/>
            <person name="Uchiyama I."/>
            <person name="Ito T."/>
            <person name="Fujiyama A."/>
            <person name="Inagaki F."/>
            <person name="Takami H."/>
        </authorList>
    </citation>
    <scope>NUCLEOTIDE SEQUENCE</scope>
    <source>
        <strain evidence="1">Expedition CK06-06</strain>
    </source>
</reference>
<dbReference type="AlphaFoldDB" id="X1D2Y4"/>
<organism evidence="1">
    <name type="scientific">marine sediment metagenome</name>
    <dbReference type="NCBI Taxonomy" id="412755"/>
    <lineage>
        <taxon>unclassified sequences</taxon>
        <taxon>metagenomes</taxon>
        <taxon>ecological metagenomes</taxon>
    </lineage>
</organism>
<name>X1D2Y4_9ZZZZ</name>